<comment type="caution">
    <text evidence="3">The sequence shown here is derived from an EMBL/GenBank/DDBJ whole genome shotgun (WGS) entry which is preliminary data.</text>
</comment>
<feature type="region of interest" description="Disordered" evidence="2">
    <location>
        <begin position="1"/>
        <end position="23"/>
    </location>
</feature>
<keyword evidence="1" id="KW-0175">Coiled coil</keyword>
<sequence>MKLSKSINASLHQSPLGTLSSSRAKTNRFKISENLQVTKTEKTKNSNNSNHSFLRRIGTRLKHKDQDVPPELAAKVVKSYILPMFENETRNKFNLQRTEAFGHKHQFSADGTTVYSELKLSEKLSKELLNLESQLISLDQQVKDNTQEKEKITQENQKLELDLLNSQTNVLFLTNENTRLQRELIGFKLSLGQISTQLKKYKSLYEETRTSNEKITKQLQDQKATNDIR</sequence>
<dbReference type="EMBL" id="MPUH01001960">
    <property type="protein sequence ID" value="OMJ65745.1"/>
    <property type="molecule type" value="Genomic_DNA"/>
</dbReference>
<dbReference type="AlphaFoldDB" id="A0A1R2AMU8"/>
<reference evidence="3 4" key="1">
    <citation type="submission" date="2016-11" db="EMBL/GenBank/DDBJ databases">
        <title>The macronuclear genome of Stentor coeruleus: a giant cell with tiny introns.</title>
        <authorList>
            <person name="Slabodnick M."/>
            <person name="Ruby J.G."/>
            <person name="Reiff S.B."/>
            <person name="Swart E.C."/>
            <person name="Gosai S."/>
            <person name="Prabakaran S."/>
            <person name="Witkowska E."/>
            <person name="Larue G.E."/>
            <person name="Fisher S."/>
            <person name="Freeman R.M."/>
            <person name="Gunawardena J."/>
            <person name="Chu W."/>
            <person name="Stover N.A."/>
            <person name="Gregory B.D."/>
            <person name="Nowacki M."/>
            <person name="Derisi J."/>
            <person name="Roy S.W."/>
            <person name="Marshall W.F."/>
            <person name="Sood P."/>
        </authorList>
    </citation>
    <scope>NUCLEOTIDE SEQUENCE [LARGE SCALE GENOMIC DNA]</scope>
    <source>
        <strain evidence="3">WM001</strain>
    </source>
</reference>
<protein>
    <submittedName>
        <fullName evidence="3">Uncharacterized protein</fullName>
    </submittedName>
</protein>
<organism evidence="3 4">
    <name type="scientific">Stentor coeruleus</name>
    <dbReference type="NCBI Taxonomy" id="5963"/>
    <lineage>
        <taxon>Eukaryota</taxon>
        <taxon>Sar</taxon>
        <taxon>Alveolata</taxon>
        <taxon>Ciliophora</taxon>
        <taxon>Postciliodesmatophora</taxon>
        <taxon>Heterotrichea</taxon>
        <taxon>Heterotrichida</taxon>
        <taxon>Stentoridae</taxon>
        <taxon>Stentor</taxon>
    </lineage>
</organism>
<evidence type="ECO:0000256" key="2">
    <source>
        <dbReference type="SAM" id="MobiDB-lite"/>
    </source>
</evidence>
<evidence type="ECO:0000256" key="1">
    <source>
        <dbReference type="SAM" id="Coils"/>
    </source>
</evidence>
<name>A0A1R2AMU8_9CILI</name>
<dbReference type="Proteomes" id="UP000187209">
    <property type="component" value="Unassembled WGS sequence"/>
</dbReference>
<proteinExistence type="predicted"/>
<keyword evidence="4" id="KW-1185">Reference proteome</keyword>
<gene>
    <name evidence="3" type="ORF">SteCoe_37681</name>
</gene>
<accession>A0A1R2AMU8</accession>
<evidence type="ECO:0000313" key="4">
    <source>
        <dbReference type="Proteomes" id="UP000187209"/>
    </source>
</evidence>
<feature type="coiled-coil region" evidence="1">
    <location>
        <begin position="121"/>
        <end position="169"/>
    </location>
</feature>
<evidence type="ECO:0000313" key="3">
    <source>
        <dbReference type="EMBL" id="OMJ65745.1"/>
    </source>
</evidence>